<evidence type="ECO:0000313" key="6">
    <source>
        <dbReference type="EMBL" id="MBM6819366.1"/>
    </source>
</evidence>
<dbReference type="Pfam" id="PF01380">
    <property type="entry name" value="SIS"/>
    <property type="match status" value="1"/>
</dbReference>
<protein>
    <submittedName>
        <fullName evidence="6">MurR/RpiR family transcriptional regulator</fullName>
    </submittedName>
</protein>
<dbReference type="InterPro" id="IPR035472">
    <property type="entry name" value="RpiR-like_SIS"/>
</dbReference>
<feature type="domain" description="HTH rpiR-type" evidence="4">
    <location>
        <begin position="1"/>
        <end position="77"/>
    </location>
</feature>
<dbReference type="SUPFAM" id="SSF46689">
    <property type="entry name" value="Homeodomain-like"/>
    <property type="match status" value="1"/>
</dbReference>
<keyword evidence="2" id="KW-0238">DNA-binding</keyword>
<dbReference type="InterPro" id="IPR001347">
    <property type="entry name" value="SIS_dom"/>
</dbReference>
<dbReference type="Gene3D" id="1.10.10.10">
    <property type="entry name" value="Winged helix-like DNA-binding domain superfamily/Winged helix DNA-binding domain"/>
    <property type="match status" value="1"/>
</dbReference>
<comment type="caution">
    <text evidence="6">The sequence shown here is derived from an EMBL/GenBank/DDBJ whole genome shotgun (WGS) entry which is preliminary data.</text>
</comment>
<dbReference type="InterPro" id="IPR047640">
    <property type="entry name" value="RpiR-like"/>
</dbReference>
<dbReference type="RefSeq" id="WP_195964416.1">
    <property type="nucleotide sequence ID" value="NZ_JACJLL010000043.1"/>
</dbReference>
<dbReference type="Gene3D" id="3.40.50.10490">
    <property type="entry name" value="Glucose-6-phosphate isomerase like protein, domain 1"/>
    <property type="match status" value="1"/>
</dbReference>
<dbReference type="Proteomes" id="UP000767334">
    <property type="component" value="Unassembled WGS sequence"/>
</dbReference>
<evidence type="ECO:0000256" key="2">
    <source>
        <dbReference type="ARBA" id="ARBA00023125"/>
    </source>
</evidence>
<evidence type="ECO:0000256" key="1">
    <source>
        <dbReference type="ARBA" id="ARBA00023015"/>
    </source>
</evidence>
<dbReference type="InterPro" id="IPR036388">
    <property type="entry name" value="WH-like_DNA-bd_sf"/>
</dbReference>
<organism evidence="6 7">
    <name type="scientific">Clostridium saudiense</name>
    <dbReference type="NCBI Taxonomy" id="1414720"/>
    <lineage>
        <taxon>Bacteria</taxon>
        <taxon>Bacillati</taxon>
        <taxon>Bacillota</taxon>
        <taxon>Clostridia</taxon>
        <taxon>Eubacteriales</taxon>
        <taxon>Clostridiaceae</taxon>
        <taxon>Clostridium</taxon>
    </lineage>
</organism>
<reference evidence="6 7" key="1">
    <citation type="journal article" date="2021" name="Sci. Rep.">
        <title>The distribution of antibiotic resistance genes in chicken gut microbiota commensals.</title>
        <authorList>
            <person name="Juricova H."/>
            <person name="Matiasovicova J."/>
            <person name="Kubasova T."/>
            <person name="Cejkova D."/>
            <person name="Rychlik I."/>
        </authorList>
    </citation>
    <scope>NUCLEOTIDE SEQUENCE [LARGE SCALE GENOMIC DNA]</scope>
    <source>
        <strain evidence="6 7">An435</strain>
    </source>
</reference>
<name>A0ABS2FGB6_9CLOT</name>
<evidence type="ECO:0000256" key="3">
    <source>
        <dbReference type="ARBA" id="ARBA00023163"/>
    </source>
</evidence>
<proteinExistence type="predicted"/>
<evidence type="ECO:0000259" key="5">
    <source>
        <dbReference type="PROSITE" id="PS51464"/>
    </source>
</evidence>
<dbReference type="PROSITE" id="PS51464">
    <property type="entry name" value="SIS"/>
    <property type="match status" value="1"/>
</dbReference>
<dbReference type="PROSITE" id="PS51071">
    <property type="entry name" value="HTH_RPIR"/>
    <property type="match status" value="1"/>
</dbReference>
<dbReference type="InterPro" id="IPR046348">
    <property type="entry name" value="SIS_dom_sf"/>
</dbReference>
<dbReference type="Pfam" id="PF01418">
    <property type="entry name" value="HTH_6"/>
    <property type="match status" value="1"/>
</dbReference>
<evidence type="ECO:0000313" key="7">
    <source>
        <dbReference type="Proteomes" id="UP000767334"/>
    </source>
</evidence>
<dbReference type="EMBL" id="JACJLL010000043">
    <property type="protein sequence ID" value="MBM6819366.1"/>
    <property type="molecule type" value="Genomic_DNA"/>
</dbReference>
<keyword evidence="1" id="KW-0805">Transcription regulation</keyword>
<accession>A0ABS2FGB6</accession>
<keyword evidence="3" id="KW-0804">Transcription</keyword>
<sequence>MKIDELINNNYEKLTQNDHQIFDYISNNIEECKEMTCEQLADKCHVSRTTLLRFCRKVDLNSFAELKYILKSSDSSIYEDTSLDIGEACQTYHKMIDEIREHKYIDICSLIYNSEIIYIYGTGNAQKAEAEEFKRILLSAGKYVIDLFDLGEIQLMQKRFTNKDLFVIISLSGETKEGVNILKFIENTKINTLSITRFENNTIARMCKNNLYVSTKILYGLQNISYEMTAAFYVLLDILFVNYLEYIRESKR</sequence>
<dbReference type="InterPro" id="IPR009057">
    <property type="entry name" value="Homeodomain-like_sf"/>
</dbReference>
<feature type="domain" description="SIS" evidence="5">
    <location>
        <begin position="107"/>
        <end position="239"/>
    </location>
</feature>
<keyword evidence="7" id="KW-1185">Reference proteome</keyword>
<dbReference type="CDD" id="cd05013">
    <property type="entry name" value="SIS_RpiR"/>
    <property type="match status" value="1"/>
</dbReference>
<gene>
    <name evidence="6" type="ORF">H6A19_08455</name>
</gene>
<dbReference type="InterPro" id="IPR000281">
    <property type="entry name" value="HTH_RpiR"/>
</dbReference>
<dbReference type="PANTHER" id="PTHR30514">
    <property type="entry name" value="GLUCOKINASE"/>
    <property type="match status" value="1"/>
</dbReference>
<dbReference type="SUPFAM" id="SSF53697">
    <property type="entry name" value="SIS domain"/>
    <property type="match status" value="1"/>
</dbReference>
<dbReference type="PANTHER" id="PTHR30514:SF1">
    <property type="entry name" value="HTH-TYPE TRANSCRIPTIONAL REGULATOR HEXR-RELATED"/>
    <property type="match status" value="1"/>
</dbReference>
<evidence type="ECO:0000259" key="4">
    <source>
        <dbReference type="PROSITE" id="PS51071"/>
    </source>
</evidence>